<accession>A0A0R2FVQ6</accession>
<evidence type="ECO:0000313" key="5">
    <source>
        <dbReference type="Proteomes" id="UP000051645"/>
    </source>
</evidence>
<dbReference type="PANTHER" id="PTHR21021">
    <property type="entry name" value="GAF/PUTATIVE CYTOSKELETAL PROTEIN"/>
    <property type="match status" value="1"/>
</dbReference>
<dbReference type="OrthoDB" id="9796252at2"/>
<dbReference type="InterPro" id="IPR051330">
    <property type="entry name" value="Phosphatase_reg/MetRdx"/>
</dbReference>
<sequence length="159" mass="17253">MSTVPLFVQQLTALLDGETNNVTNLSNAAALLMQTQSDLNWVGFYVYTPADQLLHLGPFQGKVACTQIQPSKGVVGTAYAQDQLQLIPNVHEFAGHIACDAASQSELVVPIHVQETLVGVLDLDSPTLERFTTSDATAMQQFVQALEKHLDLTPQATLY</sequence>
<protein>
    <submittedName>
        <fullName evidence="3">GAF domain-containing protein</fullName>
    </submittedName>
</protein>
<comment type="caution">
    <text evidence="3">The sequence shown here is derived from an EMBL/GenBank/DDBJ whole genome shotgun (WGS) entry which is preliminary data.</text>
</comment>
<dbReference type="AlphaFoldDB" id="A0A0R2FVQ6"/>
<dbReference type="Pfam" id="PF01590">
    <property type="entry name" value="GAF"/>
    <property type="match status" value="1"/>
</dbReference>
<dbReference type="STRING" id="81857.IV38_GL000221"/>
<proteinExistence type="inferred from homology"/>
<feature type="domain" description="GAF" evidence="2">
    <location>
        <begin position="21"/>
        <end position="148"/>
    </location>
</feature>
<evidence type="ECO:0000313" key="4">
    <source>
        <dbReference type="EMBL" id="KRN34133.1"/>
    </source>
</evidence>
<comment type="similarity">
    <text evidence="1">Belongs to the free Met sulfoxide reductase family.</text>
</comment>
<keyword evidence="5" id="KW-1185">Reference proteome</keyword>
<dbReference type="RefSeq" id="WP_057768726.1">
    <property type="nucleotide sequence ID" value="NZ_JQAT01000001.1"/>
</dbReference>
<dbReference type="EMBL" id="JQAZ01000001">
    <property type="protein sequence ID" value="KRN34133.1"/>
    <property type="molecule type" value="Genomic_DNA"/>
</dbReference>
<reference evidence="5 6" key="1">
    <citation type="journal article" date="2015" name="Genome Announc.">
        <title>Expanding the biotechnology potential of lactobacilli through comparative genomics of 213 strains and associated genera.</title>
        <authorList>
            <person name="Sun Z."/>
            <person name="Harris H.M."/>
            <person name="McCann A."/>
            <person name="Guo C."/>
            <person name="Argimon S."/>
            <person name="Zhang W."/>
            <person name="Yang X."/>
            <person name="Jeffery I.B."/>
            <person name="Cooney J.C."/>
            <person name="Kagawa T.F."/>
            <person name="Liu W."/>
            <person name="Song Y."/>
            <person name="Salvetti E."/>
            <person name="Wrobel A."/>
            <person name="Rasinkangas P."/>
            <person name="Parkhill J."/>
            <person name="Rea M.C."/>
            <person name="O'Sullivan O."/>
            <person name="Ritari J."/>
            <person name="Douillard F.P."/>
            <person name="Paul Ross R."/>
            <person name="Yang R."/>
            <person name="Briner A.E."/>
            <person name="Felis G.E."/>
            <person name="de Vos W.M."/>
            <person name="Barrangou R."/>
            <person name="Klaenhammer T.R."/>
            <person name="Caufield P.W."/>
            <person name="Cui Y."/>
            <person name="Zhang H."/>
            <person name="O'Toole P.W."/>
        </authorList>
    </citation>
    <scope>NUCLEOTIDE SEQUENCE [LARGE SCALE GENOMIC DNA]</scope>
    <source>
        <strain evidence="3 6">ATCC BAA-66</strain>
        <strain evidence="4 5">DSM 13344</strain>
    </source>
</reference>
<dbReference type="Proteomes" id="UP000051645">
    <property type="component" value="Unassembled WGS sequence"/>
</dbReference>
<dbReference type="Proteomes" id="UP000051751">
    <property type="component" value="Unassembled WGS sequence"/>
</dbReference>
<evidence type="ECO:0000259" key="2">
    <source>
        <dbReference type="Pfam" id="PF01590"/>
    </source>
</evidence>
<evidence type="ECO:0000313" key="3">
    <source>
        <dbReference type="EMBL" id="KRN29338.1"/>
    </source>
</evidence>
<dbReference type="PATRIC" id="fig|81857.3.peg.227"/>
<dbReference type="Gene3D" id="3.30.450.40">
    <property type="match status" value="1"/>
</dbReference>
<dbReference type="InterPro" id="IPR029016">
    <property type="entry name" value="GAF-like_dom_sf"/>
</dbReference>
<dbReference type="EMBL" id="JQAT01000001">
    <property type="protein sequence ID" value="KRN29338.1"/>
    <property type="molecule type" value="Genomic_DNA"/>
</dbReference>
<dbReference type="InterPro" id="IPR003018">
    <property type="entry name" value="GAF"/>
</dbReference>
<dbReference type="PANTHER" id="PTHR21021:SF15">
    <property type="entry name" value="FREE METHIONINE-R-SULFOXIDE REDUCTASE"/>
    <property type="match status" value="1"/>
</dbReference>
<dbReference type="GO" id="GO:0033745">
    <property type="term" value="F:L-methionine-(R)-S-oxide reductase activity"/>
    <property type="evidence" value="ECO:0007669"/>
    <property type="project" value="TreeGrafter"/>
</dbReference>
<evidence type="ECO:0000313" key="6">
    <source>
        <dbReference type="Proteomes" id="UP000051751"/>
    </source>
</evidence>
<dbReference type="SUPFAM" id="SSF55781">
    <property type="entry name" value="GAF domain-like"/>
    <property type="match status" value="1"/>
</dbReference>
<dbReference type="GO" id="GO:0005829">
    <property type="term" value="C:cytosol"/>
    <property type="evidence" value="ECO:0007669"/>
    <property type="project" value="TreeGrafter"/>
</dbReference>
<gene>
    <name evidence="3" type="ORF">IV38_GL000221</name>
    <name evidence="4" type="ORF">IV40_GL000448</name>
</gene>
<name>A0A0R2FVQ6_9LACO</name>
<dbReference type="FunFam" id="3.30.450.40:FF:000008">
    <property type="entry name" value="GAF domain-containing proteins"/>
    <property type="match status" value="1"/>
</dbReference>
<evidence type="ECO:0000256" key="1">
    <source>
        <dbReference type="ARBA" id="ARBA00038454"/>
    </source>
</evidence>
<organism evidence="3 6">
    <name type="scientific">Lactobacillus selangorensis</name>
    <dbReference type="NCBI Taxonomy" id="81857"/>
    <lineage>
        <taxon>Bacteria</taxon>
        <taxon>Bacillati</taxon>
        <taxon>Bacillota</taxon>
        <taxon>Bacilli</taxon>
        <taxon>Lactobacillales</taxon>
        <taxon>Lactobacillaceae</taxon>
        <taxon>Lactobacillus</taxon>
    </lineage>
</organism>